<dbReference type="InterPro" id="IPR032774">
    <property type="entry name" value="WG_beta_rep"/>
</dbReference>
<dbReference type="EMBL" id="QRKB01000009">
    <property type="protein sequence ID" value="RHH83669.1"/>
    <property type="molecule type" value="Genomic_DNA"/>
</dbReference>
<dbReference type="PANTHER" id="PTHR37841">
    <property type="entry name" value="GLR2918 PROTEIN"/>
    <property type="match status" value="1"/>
</dbReference>
<keyword evidence="2" id="KW-0472">Membrane</keyword>
<reference evidence="3 4" key="1">
    <citation type="submission" date="2018-08" db="EMBL/GenBank/DDBJ databases">
        <title>A genome reference for cultivated species of the human gut microbiota.</title>
        <authorList>
            <person name="Zou Y."/>
            <person name="Xue W."/>
            <person name="Luo G."/>
        </authorList>
    </citation>
    <scope>NUCLEOTIDE SEQUENCE [LARGE SCALE GENOMIC DNA]</scope>
    <source>
        <strain evidence="3 4">AM16-54</strain>
    </source>
</reference>
<name>A0A3R6HSA1_9BACT</name>
<protein>
    <submittedName>
        <fullName evidence="3">WG repeat-containing protein</fullName>
    </submittedName>
</protein>
<evidence type="ECO:0000256" key="2">
    <source>
        <dbReference type="SAM" id="Phobius"/>
    </source>
</evidence>
<dbReference type="PANTHER" id="PTHR37841:SF1">
    <property type="entry name" value="DUF3298 DOMAIN-CONTAINING PROTEIN"/>
    <property type="match status" value="1"/>
</dbReference>
<evidence type="ECO:0000313" key="4">
    <source>
        <dbReference type="Proteomes" id="UP000284548"/>
    </source>
</evidence>
<dbReference type="Proteomes" id="UP000284548">
    <property type="component" value="Unassembled WGS sequence"/>
</dbReference>
<organism evidence="3 4">
    <name type="scientific">Segatella copri</name>
    <dbReference type="NCBI Taxonomy" id="165179"/>
    <lineage>
        <taxon>Bacteria</taxon>
        <taxon>Pseudomonadati</taxon>
        <taxon>Bacteroidota</taxon>
        <taxon>Bacteroidia</taxon>
        <taxon>Bacteroidales</taxon>
        <taxon>Prevotellaceae</taxon>
        <taxon>Segatella</taxon>
    </lineage>
</organism>
<accession>A0A3R6HSA1</accession>
<sequence length="278" mass="31509">MKKRKQNYLSHIGSIVCLLICIHYIVISLKVMEKKTILSANQYTKVLVPASSYKLEEDPRLLIPFTSGDKIGFVDKNGIIIVEPQYDMYYGDCYSKEDKIRVAVEDIYGFVRSGGNVACYRRLLYGLINSKGEVILEPSFRHLIPAIGNKELYTVQNKESQYGVLRIDGSVVVPFGKYNWIDGFDNGLARVKIGGVTNGINESKWGLIDEEGEVVLPIEYDTIWTFYGKERNSTNVVKGGFSQNMDFSSILGRDKAYEKKSDSYKSEYEGHEQDDSII</sequence>
<dbReference type="AlphaFoldDB" id="A0A3R6HSA1"/>
<gene>
    <name evidence="3" type="ORF">DW192_05520</name>
</gene>
<feature type="region of interest" description="Disordered" evidence="1">
    <location>
        <begin position="258"/>
        <end position="278"/>
    </location>
</feature>
<feature type="transmembrane region" description="Helical" evidence="2">
    <location>
        <begin position="12"/>
        <end position="32"/>
    </location>
</feature>
<comment type="caution">
    <text evidence="3">The sequence shown here is derived from an EMBL/GenBank/DDBJ whole genome shotgun (WGS) entry which is preliminary data.</text>
</comment>
<dbReference type="Pfam" id="PF14903">
    <property type="entry name" value="WG_beta_rep"/>
    <property type="match status" value="4"/>
</dbReference>
<keyword evidence="2" id="KW-0812">Transmembrane</keyword>
<evidence type="ECO:0000256" key="1">
    <source>
        <dbReference type="SAM" id="MobiDB-lite"/>
    </source>
</evidence>
<proteinExistence type="predicted"/>
<evidence type="ECO:0000313" key="3">
    <source>
        <dbReference type="EMBL" id="RHH83669.1"/>
    </source>
</evidence>
<keyword evidence="2" id="KW-1133">Transmembrane helix</keyword>